<evidence type="ECO:0000256" key="1">
    <source>
        <dbReference type="SAM" id="Phobius"/>
    </source>
</evidence>
<dbReference type="AlphaFoldDB" id="A0A0P9C6A2"/>
<dbReference type="PATRIC" id="fig|381306.5.peg.2296"/>
<accession>A0A0P9C6A2</accession>
<name>A0A0P9C6A2_9GAMM</name>
<organism evidence="2 3">
    <name type="scientific">Thiohalorhabdus denitrificans</name>
    <dbReference type="NCBI Taxonomy" id="381306"/>
    <lineage>
        <taxon>Bacteria</taxon>
        <taxon>Pseudomonadati</taxon>
        <taxon>Pseudomonadota</taxon>
        <taxon>Gammaproteobacteria</taxon>
        <taxon>Thiohalorhabdales</taxon>
        <taxon>Thiohalorhabdaceae</taxon>
        <taxon>Thiohalorhabdus</taxon>
    </lineage>
</organism>
<keyword evidence="1" id="KW-0472">Membrane</keyword>
<gene>
    <name evidence="2" type="ORF">SAMN05661077_2277</name>
</gene>
<evidence type="ECO:0000313" key="2">
    <source>
        <dbReference type="EMBL" id="SCY49033.1"/>
    </source>
</evidence>
<dbReference type="InterPro" id="IPR045584">
    <property type="entry name" value="Pilin-like"/>
</dbReference>
<keyword evidence="1" id="KW-0812">Transmembrane</keyword>
<dbReference type="Pfam" id="PF07963">
    <property type="entry name" value="N_methyl"/>
    <property type="match status" value="1"/>
</dbReference>
<dbReference type="NCBIfam" id="TIGR02532">
    <property type="entry name" value="IV_pilin_GFxxxE"/>
    <property type="match status" value="1"/>
</dbReference>
<protein>
    <submittedName>
        <fullName evidence="2">Prepilin-type N-terminal cleavage/methylation domain-containing protein</fullName>
    </submittedName>
</protein>
<dbReference type="RefSeq" id="WP_054965619.1">
    <property type="nucleotide sequence ID" value="NZ_FMUN01000006.1"/>
</dbReference>
<evidence type="ECO:0000313" key="3">
    <source>
        <dbReference type="Proteomes" id="UP000183104"/>
    </source>
</evidence>
<proteinExistence type="predicted"/>
<dbReference type="PROSITE" id="PS00409">
    <property type="entry name" value="PROKAR_NTER_METHYL"/>
    <property type="match status" value="1"/>
</dbReference>
<reference evidence="3" key="1">
    <citation type="submission" date="2016-10" db="EMBL/GenBank/DDBJ databases">
        <authorList>
            <person name="Varghese N."/>
        </authorList>
    </citation>
    <scope>NUCLEOTIDE SEQUENCE [LARGE SCALE GENOMIC DNA]</scope>
    <source>
        <strain evidence="3">HL 19</strain>
    </source>
</reference>
<feature type="transmembrane region" description="Helical" evidence="1">
    <location>
        <begin position="21"/>
        <end position="43"/>
    </location>
</feature>
<dbReference type="EMBL" id="FMUN01000006">
    <property type="protein sequence ID" value="SCY49033.1"/>
    <property type="molecule type" value="Genomic_DNA"/>
</dbReference>
<sequence>MTRGPACSLDSSGRGFSLVELLVAMAVVGLLLGAVFLTFTNFLTESANQASLSAQSLDVRTGLNHVHRDLASAGMGIPDGDMENAVAGTASAVTIRSTGVSGRDDDNDNPAGQVAVLQSGPSAHGLPDNSSGVVLTPAREYVADTLTDTTNNELHELDVSLKSPKLFYVSRTNPNYYEREYRLSDSCSKTTGDCGSCADGTPDLIYDDTNGGSGPAVECVADFRVRYGFQLSNGEIDFSSEDPNDEPSGVDDLLPDALKVGMVVQVGSEYRNEVRTESPVEYADADLQTGGGVGLSTEQQQYRWKVVEWTVPLPNIPR</sequence>
<keyword evidence="1" id="KW-1133">Transmembrane helix</keyword>
<dbReference type="Proteomes" id="UP000183104">
    <property type="component" value="Unassembled WGS sequence"/>
</dbReference>
<dbReference type="SUPFAM" id="SSF54523">
    <property type="entry name" value="Pili subunits"/>
    <property type="match status" value="1"/>
</dbReference>
<keyword evidence="3" id="KW-1185">Reference proteome</keyword>
<dbReference type="InterPro" id="IPR012902">
    <property type="entry name" value="N_methyl_site"/>
</dbReference>
<dbReference type="STRING" id="381306.AN478_05515"/>